<proteinExistence type="predicted"/>
<name>A0ACC1I301_9FUNG</name>
<sequence>MEVEDGRKRAGCLLIIEHMAVICELAASILYGSTKIWIHLSLEYGMDGMSVLLCVVSVVKRDVWLVRSLWYNPILMVTQIKPAV</sequence>
<reference evidence="1" key="1">
    <citation type="submission" date="2022-07" db="EMBL/GenBank/DDBJ databases">
        <title>Phylogenomic reconstructions and comparative analyses of Kickxellomycotina fungi.</title>
        <authorList>
            <person name="Reynolds N.K."/>
            <person name="Stajich J.E."/>
            <person name="Barry K."/>
            <person name="Grigoriev I.V."/>
            <person name="Crous P."/>
            <person name="Smith M.E."/>
        </authorList>
    </citation>
    <scope>NUCLEOTIDE SEQUENCE</scope>
    <source>
        <strain evidence="1">Benny 63K</strain>
    </source>
</reference>
<protein>
    <submittedName>
        <fullName evidence="1">Uncharacterized protein</fullName>
    </submittedName>
</protein>
<organism evidence="1 2">
    <name type="scientific">Kickxella alabastrina</name>
    <dbReference type="NCBI Taxonomy" id="61397"/>
    <lineage>
        <taxon>Eukaryota</taxon>
        <taxon>Fungi</taxon>
        <taxon>Fungi incertae sedis</taxon>
        <taxon>Zoopagomycota</taxon>
        <taxon>Kickxellomycotina</taxon>
        <taxon>Kickxellomycetes</taxon>
        <taxon>Kickxellales</taxon>
        <taxon>Kickxellaceae</taxon>
        <taxon>Kickxella</taxon>
    </lineage>
</organism>
<gene>
    <name evidence="1" type="ORF">LPJ66_011668</name>
</gene>
<keyword evidence="2" id="KW-1185">Reference proteome</keyword>
<evidence type="ECO:0000313" key="2">
    <source>
        <dbReference type="Proteomes" id="UP001150581"/>
    </source>
</evidence>
<comment type="caution">
    <text evidence="1">The sequence shown here is derived from an EMBL/GenBank/DDBJ whole genome shotgun (WGS) entry which is preliminary data.</text>
</comment>
<dbReference type="EMBL" id="JANBPG010003708">
    <property type="protein sequence ID" value="KAJ1879546.1"/>
    <property type="molecule type" value="Genomic_DNA"/>
</dbReference>
<dbReference type="Proteomes" id="UP001150581">
    <property type="component" value="Unassembled WGS sequence"/>
</dbReference>
<evidence type="ECO:0000313" key="1">
    <source>
        <dbReference type="EMBL" id="KAJ1879546.1"/>
    </source>
</evidence>
<accession>A0ACC1I301</accession>